<proteinExistence type="predicted"/>
<gene>
    <name evidence="1" type="ORF">TM448A02593_0002</name>
</gene>
<protein>
    <recommendedName>
        <fullName evidence="2">Tail protein</fullName>
    </recommendedName>
</protein>
<evidence type="ECO:0000313" key="1">
    <source>
        <dbReference type="EMBL" id="QJA52288.1"/>
    </source>
</evidence>
<organism evidence="1">
    <name type="scientific">viral metagenome</name>
    <dbReference type="NCBI Taxonomy" id="1070528"/>
    <lineage>
        <taxon>unclassified sequences</taxon>
        <taxon>metagenomes</taxon>
        <taxon>organismal metagenomes</taxon>
    </lineage>
</organism>
<evidence type="ECO:0008006" key="2">
    <source>
        <dbReference type="Google" id="ProtNLM"/>
    </source>
</evidence>
<dbReference type="AlphaFoldDB" id="A0A6H1ZXQ3"/>
<accession>A0A6H1ZXQ3</accession>
<sequence>MSAKVWDERNYVIDKQYWSGTKTMHGLIKNAAAVDNGDGTVQIPMDAHGMSALNMVIIAGTTNYNGIHLIPSVSTNYINITATYVAENFGGSETWKTAFQIVPTLDDYQVMEARLTLSAAGGTSENFTITLDSAEGAAWDCTLETQDMELVAFDDVIWGINERRFFDGDDVLLFQYANSNSRTWGLELIYRRHA</sequence>
<dbReference type="EMBL" id="MT144328">
    <property type="protein sequence ID" value="QJA52288.1"/>
    <property type="molecule type" value="Genomic_DNA"/>
</dbReference>
<name>A0A6H1ZXQ3_9ZZZZ</name>
<reference evidence="1" key="1">
    <citation type="submission" date="2020-03" db="EMBL/GenBank/DDBJ databases">
        <title>The deep terrestrial virosphere.</title>
        <authorList>
            <person name="Holmfeldt K."/>
            <person name="Nilsson E."/>
            <person name="Simone D."/>
            <person name="Lopez-Fernandez M."/>
            <person name="Wu X."/>
            <person name="de Brujin I."/>
            <person name="Lundin D."/>
            <person name="Andersson A."/>
            <person name="Bertilsson S."/>
            <person name="Dopson M."/>
        </authorList>
    </citation>
    <scope>NUCLEOTIDE SEQUENCE</scope>
    <source>
        <strain evidence="1">TM448A02593</strain>
    </source>
</reference>